<sequence length="459" mass="53047">MAAQTRRESQVSCKILKPVISSDVMGNRNVEIRAVGAWVQPEIDCIPAEGVIAAVEEESRLYEIQSQKEARLKKFQEEVKRRVRSLDRAKKQLQMQTNYQALEHERNVVRQSAFPAADTRISRQDKCILRRPNGLALRPSSASVSQDGSTVQKYESSTQAFSDQTNQIQKTIRHARRHLVSKKFITDNFVKDDLPGGIWRVSKTRDHPSSRATGDGNVINLEDEDDVECADAEGFDDMENTANKVVKTVKFDLEPNKDDVLHEKRSRKSEIQSHPTIHQVPDIYTGVQTEAEKRRQKNQQALYRRLFMDLEREQVKENLRRQEHSKRIERLKKDKEEERSRAEQLARQLIEPRDPVTGETPEETLEREAQGVKFVRQTMRKHEAKLKKARELQRYVEALRHQLKEKIRNKNIELPPLCLCGDSIWDTNPETCANNCVFYKNPRGYARALQSLLSSSEIA</sequence>
<evidence type="ECO:0000313" key="3">
    <source>
        <dbReference type="EMBL" id="KAL3865154.1"/>
    </source>
</evidence>
<keyword evidence="1" id="KW-0175">Coiled coil</keyword>
<keyword evidence="4" id="KW-1185">Reference proteome</keyword>
<dbReference type="AlphaFoldDB" id="A0ABD3VU66"/>
<dbReference type="EMBL" id="JBJQND010000010">
    <property type="protein sequence ID" value="KAL3865154.1"/>
    <property type="molecule type" value="Genomic_DNA"/>
</dbReference>
<accession>A0ABD3VU66</accession>
<reference evidence="3 4" key="1">
    <citation type="submission" date="2024-11" db="EMBL/GenBank/DDBJ databases">
        <title>Chromosome-level genome assembly of the freshwater bivalve Anodonta woodiana.</title>
        <authorList>
            <person name="Chen X."/>
        </authorList>
    </citation>
    <scope>NUCLEOTIDE SEQUENCE [LARGE SCALE GENOMIC DNA]</scope>
    <source>
        <strain evidence="3">MN2024</strain>
        <tissue evidence="3">Gills</tissue>
    </source>
</reference>
<dbReference type="PANTHER" id="PTHR14817">
    <property type="entry name" value="COILED-COIL DOMAIN-CONTAINING PROTEIN 15"/>
    <property type="match status" value="1"/>
</dbReference>
<comment type="caution">
    <text evidence="3">The sequence shown here is derived from an EMBL/GenBank/DDBJ whole genome shotgun (WGS) entry which is preliminary data.</text>
</comment>
<evidence type="ECO:0000256" key="2">
    <source>
        <dbReference type="SAM" id="MobiDB-lite"/>
    </source>
</evidence>
<proteinExistence type="predicted"/>
<dbReference type="InterPro" id="IPR037693">
    <property type="entry name" value="CCDC15"/>
</dbReference>
<feature type="region of interest" description="Disordered" evidence="2">
    <location>
        <begin position="318"/>
        <end position="345"/>
    </location>
</feature>
<organism evidence="3 4">
    <name type="scientific">Sinanodonta woodiana</name>
    <name type="common">Chinese pond mussel</name>
    <name type="synonym">Anodonta woodiana</name>
    <dbReference type="NCBI Taxonomy" id="1069815"/>
    <lineage>
        <taxon>Eukaryota</taxon>
        <taxon>Metazoa</taxon>
        <taxon>Spiralia</taxon>
        <taxon>Lophotrochozoa</taxon>
        <taxon>Mollusca</taxon>
        <taxon>Bivalvia</taxon>
        <taxon>Autobranchia</taxon>
        <taxon>Heteroconchia</taxon>
        <taxon>Palaeoheterodonta</taxon>
        <taxon>Unionida</taxon>
        <taxon>Unionoidea</taxon>
        <taxon>Unionidae</taxon>
        <taxon>Unioninae</taxon>
        <taxon>Sinanodonta</taxon>
    </lineage>
</organism>
<evidence type="ECO:0008006" key="5">
    <source>
        <dbReference type="Google" id="ProtNLM"/>
    </source>
</evidence>
<protein>
    <recommendedName>
        <fullName evidence="5">Coiled-coil domain-containing protein 15</fullName>
    </recommendedName>
</protein>
<feature type="coiled-coil region" evidence="1">
    <location>
        <begin position="372"/>
        <end position="409"/>
    </location>
</feature>
<gene>
    <name evidence="3" type="ORF">ACJMK2_006775</name>
</gene>
<evidence type="ECO:0000313" key="4">
    <source>
        <dbReference type="Proteomes" id="UP001634394"/>
    </source>
</evidence>
<name>A0ABD3VU66_SINWO</name>
<evidence type="ECO:0000256" key="1">
    <source>
        <dbReference type="SAM" id="Coils"/>
    </source>
</evidence>
<dbReference type="Proteomes" id="UP001634394">
    <property type="component" value="Unassembled WGS sequence"/>
</dbReference>
<dbReference type="PANTHER" id="PTHR14817:SF2">
    <property type="entry name" value="COILED-COIL DOMAIN-CONTAINING PROTEIN 15"/>
    <property type="match status" value="1"/>
</dbReference>